<keyword evidence="6" id="KW-1185">Reference proteome</keyword>
<gene>
    <name evidence="5" type="ORF">BJG266_LOCUS6229</name>
    <name evidence="4" type="ORF">QVE165_LOCUS4708</name>
</gene>
<dbReference type="InterPro" id="IPR023779">
    <property type="entry name" value="Chromodomain_CS"/>
</dbReference>
<dbReference type="AlphaFoldDB" id="A0A813T8P5"/>
<evidence type="ECO:0000313" key="5">
    <source>
        <dbReference type="EMBL" id="CAF0820384.1"/>
    </source>
</evidence>
<proteinExistence type="predicted"/>
<protein>
    <recommendedName>
        <fullName evidence="3">Chromo domain-containing protein</fullName>
    </recommendedName>
</protein>
<accession>A0A813T8P5</accession>
<dbReference type="Proteomes" id="UP000663832">
    <property type="component" value="Unassembled WGS sequence"/>
</dbReference>
<evidence type="ECO:0000256" key="2">
    <source>
        <dbReference type="ARBA" id="ARBA00023242"/>
    </source>
</evidence>
<dbReference type="PROSITE" id="PS00598">
    <property type="entry name" value="CHROMO_1"/>
    <property type="match status" value="1"/>
</dbReference>
<dbReference type="InterPro" id="IPR008251">
    <property type="entry name" value="Chromo_shadow_dom"/>
</dbReference>
<dbReference type="Pfam" id="PF01393">
    <property type="entry name" value="Chromo_shadow"/>
    <property type="match status" value="1"/>
</dbReference>
<comment type="caution">
    <text evidence="4">The sequence shown here is derived from an EMBL/GenBank/DDBJ whole genome shotgun (WGS) entry which is preliminary data.</text>
</comment>
<dbReference type="InterPro" id="IPR051219">
    <property type="entry name" value="Heterochromatin_chromo-domain"/>
</dbReference>
<evidence type="ECO:0000259" key="3">
    <source>
        <dbReference type="PROSITE" id="PS50013"/>
    </source>
</evidence>
<name>A0A813T8P5_9BILA</name>
<dbReference type="EMBL" id="CAJNOM010000018">
    <property type="protein sequence ID" value="CAF0810439.1"/>
    <property type="molecule type" value="Genomic_DNA"/>
</dbReference>
<reference evidence="4" key="1">
    <citation type="submission" date="2021-02" db="EMBL/GenBank/DDBJ databases">
        <authorList>
            <person name="Nowell W R."/>
        </authorList>
    </citation>
    <scope>NUCLEOTIDE SEQUENCE</scope>
</reference>
<dbReference type="PANTHER" id="PTHR22812">
    <property type="entry name" value="CHROMOBOX PROTEIN"/>
    <property type="match status" value="1"/>
</dbReference>
<comment type="subcellular location">
    <subcellularLocation>
        <location evidence="1">Nucleus</location>
    </subcellularLocation>
</comment>
<dbReference type="InterPro" id="IPR017984">
    <property type="entry name" value="Chromo_dom_subgr"/>
</dbReference>
<evidence type="ECO:0000313" key="6">
    <source>
        <dbReference type="Proteomes" id="UP000663832"/>
    </source>
</evidence>
<dbReference type="GO" id="GO:0005634">
    <property type="term" value="C:nucleus"/>
    <property type="evidence" value="ECO:0007669"/>
    <property type="project" value="UniProtKB-SubCell"/>
</dbReference>
<organism evidence="4 6">
    <name type="scientific">Adineta steineri</name>
    <dbReference type="NCBI Taxonomy" id="433720"/>
    <lineage>
        <taxon>Eukaryota</taxon>
        <taxon>Metazoa</taxon>
        <taxon>Spiralia</taxon>
        <taxon>Gnathifera</taxon>
        <taxon>Rotifera</taxon>
        <taxon>Eurotatoria</taxon>
        <taxon>Bdelloidea</taxon>
        <taxon>Adinetida</taxon>
        <taxon>Adinetidae</taxon>
        <taxon>Adineta</taxon>
    </lineage>
</organism>
<feature type="domain" description="Chromo" evidence="3">
    <location>
        <begin position="6"/>
        <end position="55"/>
    </location>
</feature>
<evidence type="ECO:0000313" key="4">
    <source>
        <dbReference type="EMBL" id="CAF0810439.1"/>
    </source>
</evidence>
<dbReference type="Gene3D" id="2.40.50.40">
    <property type="match status" value="2"/>
</dbReference>
<dbReference type="Proteomes" id="UP000663877">
    <property type="component" value="Unassembled WGS sequence"/>
</dbReference>
<dbReference type="PRINTS" id="PR00504">
    <property type="entry name" value="CHROMODOMAIN"/>
</dbReference>
<dbReference type="Pfam" id="PF00385">
    <property type="entry name" value="Chromo"/>
    <property type="match status" value="1"/>
</dbReference>
<dbReference type="SMART" id="SM00298">
    <property type="entry name" value="CHROMO"/>
    <property type="match status" value="1"/>
</dbReference>
<dbReference type="CDD" id="cd00024">
    <property type="entry name" value="CD_CSD"/>
    <property type="match status" value="1"/>
</dbReference>
<dbReference type="PROSITE" id="PS50013">
    <property type="entry name" value="CHROMO_2"/>
    <property type="match status" value="1"/>
</dbReference>
<sequence length="301" mass="35489">MADDIYVVEKILNKKILDNGQIEYFIKWFGYDEEDATWEPEENVFCKDLIEQYERNLTLNNIQKNVTDECREILSQICNEIDNLNETVSSTLPLVTTNTDEQQMIYYTPRSDVSMCATTDYSETIDENIIPDVLSQHDHLQSMNRIDELENDSFIENGELNAICNNHEVTNESNHRPKRTRTVSLNRKKKFRSDSIEYQTNIVDENANDLHNPQQEDIENNTIDYRSLEPERIVSITRSRTSSHELEFLLKCTRCPTKLYFISNEKAKELVPDLLIDFYERHINWFIDRPSTKQRTQGRKS</sequence>
<dbReference type="OrthoDB" id="433924at2759"/>
<keyword evidence="2" id="KW-0539">Nucleus</keyword>
<dbReference type="CDD" id="cd00034">
    <property type="entry name" value="CSD"/>
    <property type="match status" value="1"/>
</dbReference>
<evidence type="ECO:0000256" key="1">
    <source>
        <dbReference type="ARBA" id="ARBA00004123"/>
    </source>
</evidence>
<dbReference type="InterPro" id="IPR000953">
    <property type="entry name" value="Chromo/chromo_shadow_dom"/>
</dbReference>
<dbReference type="SUPFAM" id="SSF54160">
    <property type="entry name" value="Chromo domain-like"/>
    <property type="match status" value="2"/>
</dbReference>
<dbReference type="InterPro" id="IPR023780">
    <property type="entry name" value="Chromo_domain"/>
</dbReference>
<dbReference type="InterPro" id="IPR016197">
    <property type="entry name" value="Chromo-like_dom_sf"/>
</dbReference>
<dbReference type="GO" id="GO:0000792">
    <property type="term" value="C:heterochromatin"/>
    <property type="evidence" value="ECO:0007669"/>
    <property type="project" value="UniProtKB-ARBA"/>
</dbReference>
<dbReference type="EMBL" id="CAJNOI010000017">
    <property type="protein sequence ID" value="CAF0820384.1"/>
    <property type="molecule type" value="Genomic_DNA"/>
</dbReference>